<dbReference type="PANTHER" id="PTHR30349">
    <property type="entry name" value="PHAGE INTEGRASE-RELATED"/>
    <property type="match status" value="1"/>
</dbReference>
<dbReference type="Pfam" id="PF00589">
    <property type="entry name" value="Phage_integrase"/>
    <property type="match status" value="1"/>
</dbReference>
<dbReference type="EMBL" id="SSMQ01000047">
    <property type="protein sequence ID" value="TKD00420.1"/>
    <property type="molecule type" value="Genomic_DNA"/>
</dbReference>
<evidence type="ECO:0000256" key="2">
    <source>
        <dbReference type="ARBA" id="ARBA00023125"/>
    </source>
</evidence>
<comment type="caution">
    <text evidence="6">The sequence shown here is derived from an EMBL/GenBank/DDBJ whole genome shotgun (WGS) entry which is preliminary data.</text>
</comment>
<dbReference type="Gene3D" id="1.10.150.130">
    <property type="match status" value="1"/>
</dbReference>
<gene>
    <name evidence="6" type="ORF">E8A74_34570</name>
</gene>
<evidence type="ECO:0000256" key="4">
    <source>
        <dbReference type="SAM" id="MobiDB-lite"/>
    </source>
</evidence>
<dbReference type="RefSeq" id="WP_136933347.1">
    <property type="nucleotide sequence ID" value="NZ_SSMQ01000047.1"/>
</dbReference>
<feature type="domain" description="Tyr recombinase" evidence="5">
    <location>
        <begin position="226"/>
        <end position="393"/>
    </location>
</feature>
<evidence type="ECO:0000256" key="3">
    <source>
        <dbReference type="ARBA" id="ARBA00023172"/>
    </source>
</evidence>
<dbReference type="InterPro" id="IPR013762">
    <property type="entry name" value="Integrase-like_cat_sf"/>
</dbReference>
<organism evidence="6 7">
    <name type="scientific">Polyangium fumosum</name>
    <dbReference type="NCBI Taxonomy" id="889272"/>
    <lineage>
        <taxon>Bacteria</taxon>
        <taxon>Pseudomonadati</taxon>
        <taxon>Myxococcota</taxon>
        <taxon>Polyangia</taxon>
        <taxon>Polyangiales</taxon>
        <taxon>Polyangiaceae</taxon>
        <taxon>Polyangium</taxon>
    </lineage>
</organism>
<dbReference type="Proteomes" id="UP000309215">
    <property type="component" value="Unassembled WGS sequence"/>
</dbReference>
<dbReference type="GO" id="GO:0015074">
    <property type="term" value="P:DNA integration"/>
    <property type="evidence" value="ECO:0007669"/>
    <property type="project" value="InterPro"/>
</dbReference>
<dbReference type="InterPro" id="IPR050090">
    <property type="entry name" value="Tyrosine_recombinase_XerCD"/>
</dbReference>
<keyword evidence="2" id="KW-0238">DNA-binding</keyword>
<accession>A0A4U1J0J6</accession>
<dbReference type="GO" id="GO:0003677">
    <property type="term" value="F:DNA binding"/>
    <property type="evidence" value="ECO:0007669"/>
    <property type="project" value="UniProtKB-KW"/>
</dbReference>
<dbReference type="PANTHER" id="PTHR30349:SF64">
    <property type="entry name" value="PROPHAGE INTEGRASE INTD-RELATED"/>
    <property type="match status" value="1"/>
</dbReference>
<dbReference type="AlphaFoldDB" id="A0A4U1J0J6"/>
<dbReference type="InterPro" id="IPR002104">
    <property type="entry name" value="Integrase_catalytic"/>
</dbReference>
<comment type="similarity">
    <text evidence="1">Belongs to the 'phage' integrase family.</text>
</comment>
<sequence>MPKVIKVKGKTVTIQGVTLQQVGPNRFRKQYRDPVTGERDSIYGTDPEDLIARYTRVIQLRHDYKAGAISDPHTLVAVRNAAKGPLSLREMWETYIATVDDHWGKAARSYWRLHVFPEFRDCRAVELDASKLAKWEKELQRKPLAQTTIGNIYAVLQAAANMAIEDGRLAELPWRGWRPERPTEKQRTIPHNEDALFAILTEAKRRDLSELAIPRYADLAARCAVIAAFGLRQAEGSGLGNHDIQPGAKTPFVLRIRRQAVDQWPTRFPGAMEPPSLPKSKRSRTIPLSDAGERLLRAQQAVLARFGRFAPHGPLFPAHRSPGPAWRTHADLVKPEVLRALATRAGLPYADELVTHALRHFFGTAESRQRPLTEVRDLMGHHALEVTEVYLHTPGEAMAPPVLQIPAGYVPGGERVVLAGRRGELNFAGVAPGAGEEDDDPPDVDLQEELARVALEPARVRTIVDLVCPTTAEEDGARAEREDRRKQIVQKSRSKGASGFESMERAAADWNPRTHKRPPAVTAYAEESRRRAYADHYYGAQNAKRNGWKTRSSVDLQGFVKLMAGEKRPPFVREMRKRLERVLAGDGEQLTQKELETLAKIVAREKGRRAFAGVLANWTRFYKGYGARAPKELPAQIVPVVAANEPQEVEE</sequence>
<keyword evidence="3" id="KW-0233">DNA recombination</keyword>
<dbReference type="InterPro" id="IPR011010">
    <property type="entry name" value="DNA_brk_join_enz"/>
</dbReference>
<dbReference type="CDD" id="cd00397">
    <property type="entry name" value="DNA_BRE_C"/>
    <property type="match status" value="1"/>
</dbReference>
<dbReference type="InterPro" id="IPR010998">
    <property type="entry name" value="Integrase_recombinase_N"/>
</dbReference>
<name>A0A4U1J0J6_9BACT</name>
<evidence type="ECO:0000313" key="7">
    <source>
        <dbReference type="Proteomes" id="UP000309215"/>
    </source>
</evidence>
<proteinExistence type="inferred from homology"/>
<keyword evidence="7" id="KW-1185">Reference proteome</keyword>
<dbReference type="Gene3D" id="1.10.443.10">
    <property type="entry name" value="Intergrase catalytic core"/>
    <property type="match status" value="1"/>
</dbReference>
<feature type="region of interest" description="Disordered" evidence="4">
    <location>
        <begin position="473"/>
        <end position="525"/>
    </location>
</feature>
<evidence type="ECO:0000313" key="6">
    <source>
        <dbReference type="EMBL" id="TKD00420.1"/>
    </source>
</evidence>
<reference evidence="6 7" key="1">
    <citation type="submission" date="2019-04" db="EMBL/GenBank/DDBJ databases">
        <authorList>
            <person name="Li Y."/>
            <person name="Wang J."/>
        </authorList>
    </citation>
    <scope>NUCLEOTIDE SEQUENCE [LARGE SCALE GENOMIC DNA]</scope>
    <source>
        <strain evidence="6 7">DSM 14668</strain>
    </source>
</reference>
<protein>
    <recommendedName>
        <fullName evidence="5">Tyr recombinase domain-containing protein</fullName>
    </recommendedName>
</protein>
<dbReference type="OrthoDB" id="1822491at2"/>
<feature type="compositionally biased region" description="Basic and acidic residues" evidence="4">
    <location>
        <begin position="475"/>
        <end position="486"/>
    </location>
</feature>
<dbReference type="SUPFAM" id="SSF56349">
    <property type="entry name" value="DNA breaking-rejoining enzymes"/>
    <property type="match status" value="1"/>
</dbReference>
<evidence type="ECO:0000256" key="1">
    <source>
        <dbReference type="ARBA" id="ARBA00008857"/>
    </source>
</evidence>
<evidence type="ECO:0000259" key="5">
    <source>
        <dbReference type="Pfam" id="PF00589"/>
    </source>
</evidence>
<dbReference type="GO" id="GO:0006310">
    <property type="term" value="P:DNA recombination"/>
    <property type="evidence" value="ECO:0007669"/>
    <property type="project" value="UniProtKB-KW"/>
</dbReference>